<reference evidence="2 3" key="1">
    <citation type="journal article" date="2010" name="Science">
        <title>Genomic comparison of the ants Camponotus floridanus and Harpegnathos saltator.</title>
        <authorList>
            <person name="Bonasio R."/>
            <person name="Zhang G."/>
            <person name="Ye C."/>
            <person name="Mutti N.S."/>
            <person name="Fang X."/>
            <person name="Qin N."/>
            <person name="Donahue G."/>
            <person name="Yang P."/>
            <person name="Li Q."/>
            <person name="Li C."/>
            <person name="Zhang P."/>
            <person name="Huang Z."/>
            <person name="Berger S.L."/>
            <person name="Reinberg D."/>
            <person name="Wang J."/>
            <person name="Liebig J."/>
        </authorList>
    </citation>
    <scope>NUCLEOTIDE SEQUENCE [LARGE SCALE GENOMIC DNA]</scope>
    <source>
        <strain evidence="3">C129</strain>
    </source>
</reference>
<evidence type="ECO:0000313" key="2">
    <source>
        <dbReference type="EMBL" id="EFN71237.1"/>
    </source>
</evidence>
<organism evidence="3">
    <name type="scientific">Camponotus floridanus</name>
    <name type="common">Florida carpenter ant</name>
    <dbReference type="NCBI Taxonomy" id="104421"/>
    <lineage>
        <taxon>Eukaryota</taxon>
        <taxon>Metazoa</taxon>
        <taxon>Ecdysozoa</taxon>
        <taxon>Arthropoda</taxon>
        <taxon>Hexapoda</taxon>
        <taxon>Insecta</taxon>
        <taxon>Pterygota</taxon>
        <taxon>Neoptera</taxon>
        <taxon>Endopterygota</taxon>
        <taxon>Hymenoptera</taxon>
        <taxon>Apocrita</taxon>
        <taxon>Aculeata</taxon>
        <taxon>Formicoidea</taxon>
        <taxon>Formicidae</taxon>
        <taxon>Formicinae</taxon>
        <taxon>Camponotus</taxon>
    </lineage>
</organism>
<dbReference type="AlphaFoldDB" id="E2A5P0"/>
<gene>
    <name evidence="2" type="ORF">EAG_13344</name>
</gene>
<feature type="region of interest" description="Disordered" evidence="1">
    <location>
        <begin position="1"/>
        <end position="21"/>
    </location>
</feature>
<dbReference type="EMBL" id="GL437023">
    <property type="protein sequence ID" value="EFN71237.1"/>
    <property type="molecule type" value="Genomic_DNA"/>
</dbReference>
<evidence type="ECO:0000313" key="3">
    <source>
        <dbReference type="Proteomes" id="UP000000311"/>
    </source>
</evidence>
<proteinExistence type="predicted"/>
<name>E2A5P0_CAMFO</name>
<dbReference type="Proteomes" id="UP000000311">
    <property type="component" value="Unassembled WGS sequence"/>
</dbReference>
<keyword evidence="3" id="KW-1185">Reference proteome</keyword>
<sequence length="74" mass="8513">MKDDEKKEERNPESHWTTAEHRGTIEVLTKLINRSGRPMRIGQGMGSWWLPVFDCLISKMTRSYSGGDSRRSSS</sequence>
<evidence type="ECO:0000256" key="1">
    <source>
        <dbReference type="SAM" id="MobiDB-lite"/>
    </source>
</evidence>
<dbReference type="InParanoid" id="E2A5P0"/>
<accession>E2A5P0</accession>
<protein>
    <submittedName>
        <fullName evidence="2">Uncharacterized protein</fullName>
    </submittedName>
</protein>